<dbReference type="OrthoDB" id="9800971at2"/>
<organism evidence="1 2">
    <name type="scientific">Vibrio algivorus</name>
    <dbReference type="NCBI Taxonomy" id="1667024"/>
    <lineage>
        <taxon>Bacteria</taxon>
        <taxon>Pseudomonadati</taxon>
        <taxon>Pseudomonadota</taxon>
        <taxon>Gammaproteobacteria</taxon>
        <taxon>Vibrionales</taxon>
        <taxon>Vibrionaceae</taxon>
        <taxon>Vibrio</taxon>
    </lineage>
</organism>
<dbReference type="EMBL" id="VMKJ01000016">
    <property type="protein sequence ID" value="TVO36496.1"/>
    <property type="molecule type" value="Genomic_DNA"/>
</dbReference>
<proteinExistence type="predicted"/>
<protein>
    <submittedName>
        <fullName evidence="1">Transcriptional regulator</fullName>
    </submittedName>
</protein>
<dbReference type="Proteomes" id="UP000319828">
    <property type="component" value="Unassembled WGS sequence"/>
</dbReference>
<reference evidence="1 2" key="1">
    <citation type="submission" date="2019-07" db="EMBL/GenBank/DDBJ databases">
        <title>The draft genome sequence of Vibrio algivorus M1486.</title>
        <authorList>
            <person name="Meng X."/>
        </authorList>
    </citation>
    <scope>NUCLEOTIDE SEQUENCE [LARGE SCALE GENOMIC DNA]</scope>
    <source>
        <strain evidence="1 2">M1486</strain>
    </source>
</reference>
<evidence type="ECO:0000313" key="1">
    <source>
        <dbReference type="EMBL" id="TVO36496.1"/>
    </source>
</evidence>
<dbReference type="AlphaFoldDB" id="A0A557P763"/>
<evidence type="ECO:0000313" key="2">
    <source>
        <dbReference type="Proteomes" id="UP000319828"/>
    </source>
</evidence>
<name>A0A557P763_9VIBR</name>
<dbReference type="RefSeq" id="WP_144388148.1">
    <property type="nucleotide sequence ID" value="NZ_CANNCB010000022.1"/>
</dbReference>
<gene>
    <name evidence="1" type="ORF">FOF44_09130</name>
</gene>
<accession>A0A557P763</accession>
<dbReference type="InterPro" id="IPR018772">
    <property type="entry name" value="Transcription_activator_HlyU"/>
</dbReference>
<sequence>MGLLSKLFGGSKAQVKKEVEPIEYNGFLIYPEPVAEGGQFRIAGQITKEIDGEVKSHRFIRSDVLSSESDACELMVKKSKVFIDQSSGDIFQSN</sequence>
<dbReference type="Pfam" id="PF10115">
    <property type="entry name" value="HlyU"/>
    <property type="match status" value="1"/>
</dbReference>
<comment type="caution">
    <text evidence="1">The sequence shown here is derived from an EMBL/GenBank/DDBJ whole genome shotgun (WGS) entry which is preliminary data.</text>
</comment>